<comment type="caution">
    <text evidence="13">The sequence shown here is derived from an EMBL/GenBank/DDBJ whole genome shotgun (WGS) entry which is preliminary data.</text>
</comment>
<dbReference type="PRINTS" id="PR00110">
    <property type="entry name" value="ALPHAAMYLASE"/>
</dbReference>
<name>A0ABD3HIL1_9MARC</name>
<dbReference type="Pfam" id="PF00128">
    <property type="entry name" value="Alpha-amylase"/>
    <property type="match status" value="1"/>
</dbReference>
<dbReference type="InterPro" id="IPR012850">
    <property type="entry name" value="A-amylase_bs_C"/>
</dbReference>
<dbReference type="SUPFAM" id="SSF51445">
    <property type="entry name" value="(Trans)glycosidases"/>
    <property type="match status" value="1"/>
</dbReference>
<evidence type="ECO:0000256" key="9">
    <source>
        <dbReference type="RuleBase" id="RU361134"/>
    </source>
</evidence>
<evidence type="ECO:0000256" key="8">
    <source>
        <dbReference type="RuleBase" id="RU003615"/>
    </source>
</evidence>
<dbReference type="InterPro" id="IPR006046">
    <property type="entry name" value="Alpha_amylase"/>
</dbReference>
<dbReference type="Gene3D" id="3.20.20.80">
    <property type="entry name" value="Glycosidases"/>
    <property type="match status" value="1"/>
</dbReference>
<evidence type="ECO:0000313" key="13">
    <source>
        <dbReference type="EMBL" id="KAL3689936.1"/>
    </source>
</evidence>
<reference evidence="13 14" key="1">
    <citation type="submission" date="2024-09" db="EMBL/GenBank/DDBJ databases">
        <title>Chromosome-scale assembly of Riccia sorocarpa.</title>
        <authorList>
            <person name="Paukszto L."/>
        </authorList>
    </citation>
    <scope>NUCLEOTIDE SEQUENCE [LARGE SCALE GENOMIC DNA]</scope>
    <source>
        <strain evidence="13">LP-2024</strain>
        <tissue evidence="13">Aerial parts of the thallus</tissue>
    </source>
</reference>
<evidence type="ECO:0000259" key="12">
    <source>
        <dbReference type="SMART" id="SM00810"/>
    </source>
</evidence>
<evidence type="ECO:0000256" key="10">
    <source>
        <dbReference type="SAM" id="MobiDB-lite"/>
    </source>
</evidence>
<dbReference type="InterPro" id="IPR017853">
    <property type="entry name" value="GH"/>
</dbReference>
<evidence type="ECO:0000256" key="7">
    <source>
        <dbReference type="ARBA" id="ARBA00023295"/>
    </source>
</evidence>
<accession>A0ABD3HIL1</accession>
<dbReference type="EMBL" id="JBJQOH010000004">
    <property type="protein sequence ID" value="KAL3689936.1"/>
    <property type="molecule type" value="Genomic_DNA"/>
</dbReference>
<proteinExistence type="inferred from homology"/>
<dbReference type="AlphaFoldDB" id="A0ABD3HIL1"/>
<comment type="cofactor">
    <cofactor evidence="2">
        <name>Ca(2+)</name>
        <dbReference type="ChEBI" id="CHEBI:29108"/>
    </cofactor>
</comment>
<sequence>MAVMAMCTLASSLQPLQIKLTNNNSTKTNPHLDRFLCAGVQTSRQSESPSRACWTVVHAAASENHCKNPFRLRVCSEFPKALLPQSCTGTHFKQNFEHWCKHSAFGLNFPTAADHEVHGRGGQRVVTATSESKTSSSSSGGRGGNIKCDPRRVVLLQGFNWESCKSGKWYQVLLSKVKELKELEITDIWLPPPTHSVSPQGYMPNRLYDLNSSKYGDEEQLKRLIDAFHEVGIRVIADIVINHRCGDKQDHRGVWCIFEGGTSDDRLDWGPWAIARDDGYSGSGNPDTGEDFGAAPDIDHTNERVQKELAEWMNWLKNDIGFDGWRYDFAKGYHGRFVGIYNEKTQPQFSVGELWSTMNYNNSALEYNQDRHRQGLVDWVNATNRRSTVFDFTTKGILQEALKGQLWRLRDSNGQASGLIGYMPDKAVTFIDNHDTGSTQGHWAFPSDKVMQGYVYILTHPGIPCVFWDHYFDWVQLQIGIKELIEVRRRNDIRADSKLEILVAEADLYVARIDNKLLVKIGPRLEIGNLAPSQKEYNVASVGEGYIVWEKKR</sequence>
<dbReference type="Pfam" id="PF07821">
    <property type="entry name" value="Alpha-amyl_C2"/>
    <property type="match status" value="1"/>
</dbReference>
<comment type="catalytic activity">
    <reaction evidence="1 9">
        <text>Endohydrolysis of (1-&gt;4)-alpha-D-glucosidic linkages in polysaccharides containing three or more (1-&gt;4)-alpha-linked D-glucose units.</text>
        <dbReference type="EC" id="3.2.1.1"/>
    </reaction>
</comment>
<dbReference type="Gene3D" id="2.60.40.1180">
    <property type="entry name" value="Golgi alpha-mannosidase II"/>
    <property type="match status" value="1"/>
</dbReference>
<evidence type="ECO:0000256" key="5">
    <source>
        <dbReference type="ARBA" id="ARBA00022801"/>
    </source>
</evidence>
<dbReference type="EC" id="3.2.1.1" evidence="4 9"/>
<evidence type="ECO:0000256" key="4">
    <source>
        <dbReference type="ARBA" id="ARBA00012595"/>
    </source>
</evidence>
<dbReference type="Proteomes" id="UP001633002">
    <property type="component" value="Unassembled WGS sequence"/>
</dbReference>
<dbReference type="SMART" id="SM00642">
    <property type="entry name" value="Aamy"/>
    <property type="match status" value="1"/>
</dbReference>
<dbReference type="SUPFAM" id="SSF51011">
    <property type="entry name" value="Glycosyl hydrolase domain"/>
    <property type="match status" value="1"/>
</dbReference>
<evidence type="ECO:0000256" key="3">
    <source>
        <dbReference type="ARBA" id="ARBA00008061"/>
    </source>
</evidence>
<evidence type="ECO:0000256" key="1">
    <source>
        <dbReference type="ARBA" id="ARBA00000548"/>
    </source>
</evidence>
<feature type="domain" description="Alpha-amylase C-terminal beta-sheet" evidence="12">
    <location>
        <begin position="489"/>
        <end position="551"/>
    </location>
</feature>
<feature type="region of interest" description="Disordered" evidence="10">
    <location>
        <begin position="118"/>
        <end position="145"/>
    </location>
</feature>
<keyword evidence="6 9" id="KW-0119">Carbohydrate metabolism</keyword>
<dbReference type="PANTHER" id="PTHR43447">
    <property type="entry name" value="ALPHA-AMYLASE"/>
    <property type="match status" value="1"/>
</dbReference>
<evidence type="ECO:0000256" key="6">
    <source>
        <dbReference type="ARBA" id="ARBA00023277"/>
    </source>
</evidence>
<organism evidence="13 14">
    <name type="scientific">Riccia sorocarpa</name>
    <dbReference type="NCBI Taxonomy" id="122646"/>
    <lineage>
        <taxon>Eukaryota</taxon>
        <taxon>Viridiplantae</taxon>
        <taxon>Streptophyta</taxon>
        <taxon>Embryophyta</taxon>
        <taxon>Marchantiophyta</taxon>
        <taxon>Marchantiopsida</taxon>
        <taxon>Marchantiidae</taxon>
        <taxon>Marchantiales</taxon>
        <taxon>Ricciaceae</taxon>
        <taxon>Riccia</taxon>
    </lineage>
</organism>
<dbReference type="InterPro" id="IPR013780">
    <property type="entry name" value="Glyco_hydro_b"/>
</dbReference>
<dbReference type="CDD" id="cd11314">
    <property type="entry name" value="AmyAc_arch_bac_plant_AmyA"/>
    <property type="match status" value="1"/>
</dbReference>
<protein>
    <recommendedName>
        <fullName evidence="4 9">Alpha-amylase</fullName>
        <ecNumber evidence="4 9">3.2.1.1</ecNumber>
    </recommendedName>
</protein>
<evidence type="ECO:0000313" key="14">
    <source>
        <dbReference type="Proteomes" id="UP001633002"/>
    </source>
</evidence>
<feature type="domain" description="Glycosyl hydrolase family 13 catalytic" evidence="11">
    <location>
        <begin position="153"/>
        <end position="488"/>
    </location>
</feature>
<comment type="similarity">
    <text evidence="3 8">Belongs to the glycosyl hydrolase 13 family.</text>
</comment>
<keyword evidence="5 9" id="KW-0378">Hydrolase</keyword>
<evidence type="ECO:0000256" key="2">
    <source>
        <dbReference type="ARBA" id="ARBA00001913"/>
    </source>
</evidence>
<keyword evidence="14" id="KW-1185">Reference proteome</keyword>
<dbReference type="GO" id="GO:0004556">
    <property type="term" value="F:alpha-amylase activity"/>
    <property type="evidence" value="ECO:0007669"/>
    <property type="project" value="UniProtKB-UniRule"/>
</dbReference>
<dbReference type="InterPro" id="IPR006047">
    <property type="entry name" value="GH13_cat_dom"/>
</dbReference>
<dbReference type="SMART" id="SM00810">
    <property type="entry name" value="Alpha-amyl_C2"/>
    <property type="match status" value="1"/>
</dbReference>
<keyword evidence="7 9" id="KW-0326">Glycosidase</keyword>
<gene>
    <name evidence="13" type="ORF">R1sor_016245</name>
</gene>
<feature type="compositionally biased region" description="Low complexity" evidence="10">
    <location>
        <begin position="130"/>
        <end position="139"/>
    </location>
</feature>
<evidence type="ECO:0000259" key="11">
    <source>
        <dbReference type="SMART" id="SM00642"/>
    </source>
</evidence>